<gene>
    <name evidence="2" type="ORF">BKA67DRAFT_663980</name>
</gene>
<reference evidence="2" key="1">
    <citation type="journal article" date="2021" name="Nat. Commun.">
        <title>Genetic determinants of endophytism in the Arabidopsis root mycobiome.</title>
        <authorList>
            <person name="Mesny F."/>
            <person name="Miyauchi S."/>
            <person name="Thiergart T."/>
            <person name="Pickel B."/>
            <person name="Atanasova L."/>
            <person name="Karlsson M."/>
            <person name="Huettel B."/>
            <person name="Barry K.W."/>
            <person name="Haridas S."/>
            <person name="Chen C."/>
            <person name="Bauer D."/>
            <person name="Andreopoulos W."/>
            <person name="Pangilinan J."/>
            <person name="LaButti K."/>
            <person name="Riley R."/>
            <person name="Lipzen A."/>
            <person name="Clum A."/>
            <person name="Drula E."/>
            <person name="Henrissat B."/>
            <person name="Kohler A."/>
            <person name="Grigoriev I.V."/>
            <person name="Martin F.M."/>
            <person name="Hacquard S."/>
        </authorList>
    </citation>
    <scope>NUCLEOTIDE SEQUENCE</scope>
    <source>
        <strain evidence="2">MPI-SDFR-AT-0073</strain>
    </source>
</reference>
<accession>A0A9P8RMU0</accession>
<dbReference type="GeneID" id="70137182"/>
<sequence length="75" mass="7669">MSAEGSADLPKEDPGRGANNGGANTTNNIDAQGLIALITALTKTVRELAIELKRTKTPSPVPPGSPGRKGLYIVG</sequence>
<dbReference type="AlphaFoldDB" id="A0A9P8RMU0"/>
<dbReference type="Proteomes" id="UP000758603">
    <property type="component" value="Unassembled WGS sequence"/>
</dbReference>
<comment type="caution">
    <text evidence="2">The sequence shown here is derived from an EMBL/GenBank/DDBJ whole genome shotgun (WGS) entry which is preliminary data.</text>
</comment>
<dbReference type="EMBL" id="JAGPXC010000010">
    <property type="protein sequence ID" value="KAH6646120.1"/>
    <property type="molecule type" value="Genomic_DNA"/>
</dbReference>
<proteinExistence type="predicted"/>
<feature type="region of interest" description="Disordered" evidence="1">
    <location>
        <begin position="1"/>
        <end position="28"/>
    </location>
</feature>
<feature type="region of interest" description="Disordered" evidence="1">
    <location>
        <begin position="55"/>
        <end position="75"/>
    </location>
</feature>
<organism evidence="2 3">
    <name type="scientific">Truncatella angustata</name>
    <dbReference type="NCBI Taxonomy" id="152316"/>
    <lineage>
        <taxon>Eukaryota</taxon>
        <taxon>Fungi</taxon>
        <taxon>Dikarya</taxon>
        <taxon>Ascomycota</taxon>
        <taxon>Pezizomycotina</taxon>
        <taxon>Sordariomycetes</taxon>
        <taxon>Xylariomycetidae</taxon>
        <taxon>Amphisphaeriales</taxon>
        <taxon>Sporocadaceae</taxon>
        <taxon>Truncatella</taxon>
    </lineage>
</organism>
<evidence type="ECO:0000313" key="2">
    <source>
        <dbReference type="EMBL" id="KAH6646120.1"/>
    </source>
</evidence>
<name>A0A9P8RMU0_9PEZI</name>
<protein>
    <submittedName>
        <fullName evidence="2">Uncharacterized protein</fullName>
    </submittedName>
</protein>
<dbReference type="RefSeq" id="XP_045952634.1">
    <property type="nucleotide sequence ID" value="XM_046108291.1"/>
</dbReference>
<evidence type="ECO:0000256" key="1">
    <source>
        <dbReference type="SAM" id="MobiDB-lite"/>
    </source>
</evidence>
<evidence type="ECO:0000313" key="3">
    <source>
        <dbReference type="Proteomes" id="UP000758603"/>
    </source>
</evidence>
<keyword evidence="3" id="KW-1185">Reference proteome</keyword>